<reference evidence="1" key="1">
    <citation type="submission" date="2020-05" db="EMBL/GenBank/DDBJ databases">
        <title>Phylogenomic resolution of chytrid fungi.</title>
        <authorList>
            <person name="Stajich J.E."/>
            <person name="Amses K."/>
            <person name="Simmons R."/>
            <person name="Seto K."/>
            <person name="Myers J."/>
            <person name="Bonds A."/>
            <person name="Quandt C.A."/>
            <person name="Barry K."/>
            <person name="Liu P."/>
            <person name="Grigoriev I."/>
            <person name="Longcore J.E."/>
            <person name="James T.Y."/>
        </authorList>
    </citation>
    <scope>NUCLEOTIDE SEQUENCE</scope>
    <source>
        <strain evidence="1">JEL0476</strain>
    </source>
</reference>
<organism evidence="1 2">
    <name type="scientific">Clydaea vesicula</name>
    <dbReference type="NCBI Taxonomy" id="447962"/>
    <lineage>
        <taxon>Eukaryota</taxon>
        <taxon>Fungi</taxon>
        <taxon>Fungi incertae sedis</taxon>
        <taxon>Chytridiomycota</taxon>
        <taxon>Chytridiomycota incertae sedis</taxon>
        <taxon>Chytridiomycetes</taxon>
        <taxon>Lobulomycetales</taxon>
        <taxon>Lobulomycetaceae</taxon>
        <taxon>Clydaea</taxon>
    </lineage>
</organism>
<dbReference type="AlphaFoldDB" id="A0AAD5U689"/>
<keyword evidence="2" id="KW-1185">Reference proteome</keyword>
<gene>
    <name evidence="1" type="ORF">HK099_005722</name>
</gene>
<proteinExistence type="predicted"/>
<evidence type="ECO:0000313" key="2">
    <source>
        <dbReference type="Proteomes" id="UP001211065"/>
    </source>
</evidence>
<accession>A0AAD5U689</accession>
<comment type="caution">
    <text evidence="1">The sequence shown here is derived from an EMBL/GenBank/DDBJ whole genome shotgun (WGS) entry which is preliminary data.</text>
</comment>
<name>A0AAD5U689_9FUNG</name>
<protein>
    <submittedName>
        <fullName evidence="1">Uncharacterized protein</fullName>
    </submittedName>
</protein>
<dbReference type="Proteomes" id="UP001211065">
    <property type="component" value="Unassembled WGS sequence"/>
</dbReference>
<evidence type="ECO:0000313" key="1">
    <source>
        <dbReference type="EMBL" id="KAJ3226016.1"/>
    </source>
</evidence>
<sequence>MLNQAHSTSLSKNTHCAEDQVIITVNLLEEVVNFLNSTLTLSWLKSEKICDDAKNLISTLTNLRASQYNNYICNNTDFDKTITEFNPELINFEMDLKRSSSLTSLASSNQLHTIDEVEEFDDTGSNIVSFGISPISVDSNSSSTNNQIRFTDSDVDFQIIENNTKKIVEEDVDKLLRKSKLFENENNKTTLELLSRLKEARVILEHNSLLTTNQYCHPSASKSDVHDDSYSTCSDENVVPMENRQLASQIENEYEIEKFNGDKKKNNYINRSNSEQKILNSVSTSDSDEVDIKTNEISGYNETFYNNASLGQDNEYSQNGGKKLSLGKDLFRTNTVESSLSKSSFFHDDDSEDNIAVRSFSKTSFFKPYPTPITSFDSSRSDSDPAFFSNCNNFSPYSQDNVFESASQPSSSQISLTSIFNPSGSNAAKRFSFNTEKKLLENGSYSDENCDNDAIDVSAQQDFALSGNLKKYNNNYFNNNFGEAFNNLNKLKLRDDTKLKNDEEREQMAMDEVNENLLINASTVNSTSNISCFSNKSSLYKGGARDPPFSSFNANNILSYSEMKTTLDEKKLNLSFSDLNEKTFNNSGLWKSVGNKNLENFLERNGGNGSNTSKMKEIQQVKKISSFCKLKESLGLKKKKSSIF</sequence>
<dbReference type="EMBL" id="JADGJW010000046">
    <property type="protein sequence ID" value="KAJ3226016.1"/>
    <property type="molecule type" value="Genomic_DNA"/>
</dbReference>